<keyword evidence="2" id="KW-1003">Cell membrane</keyword>
<dbReference type="Proteomes" id="UP001527202">
    <property type="component" value="Unassembled WGS sequence"/>
</dbReference>
<feature type="transmembrane region" description="Helical" evidence="6">
    <location>
        <begin position="33"/>
        <end position="57"/>
    </location>
</feature>
<dbReference type="EMBL" id="JAMDMJ010000042">
    <property type="protein sequence ID" value="MCY9599395.1"/>
    <property type="molecule type" value="Genomic_DNA"/>
</dbReference>
<dbReference type="KEGG" id="pchi:PC41400_25460"/>
<evidence type="ECO:0000313" key="11">
    <source>
        <dbReference type="Proteomes" id="UP001527202"/>
    </source>
</evidence>
<reference evidence="8 11" key="2">
    <citation type="submission" date="2022-05" db="EMBL/GenBank/DDBJ databases">
        <title>Genome Sequencing of Bee-Associated Microbes.</title>
        <authorList>
            <person name="Dunlap C."/>
        </authorList>
    </citation>
    <scope>NUCLEOTIDE SEQUENCE [LARGE SCALE GENOMIC DNA]</scope>
    <source>
        <strain evidence="8 11">NRRL B-23120</strain>
    </source>
</reference>
<comment type="subcellular location">
    <subcellularLocation>
        <location evidence="1">Cell membrane</location>
        <topology evidence="1">Single-pass membrane protein</topology>
    </subcellularLocation>
</comment>
<dbReference type="Pfam" id="PF04024">
    <property type="entry name" value="PspC"/>
    <property type="match status" value="1"/>
</dbReference>
<evidence type="ECO:0000256" key="3">
    <source>
        <dbReference type="ARBA" id="ARBA00022692"/>
    </source>
</evidence>
<evidence type="ECO:0000256" key="4">
    <source>
        <dbReference type="ARBA" id="ARBA00022989"/>
    </source>
</evidence>
<evidence type="ECO:0000259" key="7">
    <source>
        <dbReference type="Pfam" id="PF04024"/>
    </source>
</evidence>
<evidence type="ECO:0000313" key="8">
    <source>
        <dbReference type="EMBL" id="MCY9599395.1"/>
    </source>
</evidence>
<sequence length="74" mass="8272">MNKLFRSRTDRKLTGLCGGLAQYLNVDATIVRLIAVIGAVFSFGTFTLIYIIASLFVPKEPYGGYGYHDSYHSY</sequence>
<dbReference type="AlphaFoldDB" id="A0A410X5B1"/>
<dbReference type="PANTHER" id="PTHR33885">
    <property type="entry name" value="PHAGE SHOCK PROTEIN C"/>
    <property type="match status" value="1"/>
</dbReference>
<dbReference type="InterPro" id="IPR052027">
    <property type="entry name" value="PspC"/>
</dbReference>
<reference evidence="9 10" key="1">
    <citation type="submission" date="2018-01" db="EMBL/GenBank/DDBJ databases">
        <title>The whole genome sequencing and assembly of Paenibacillus chitinolyticus KCCM 41400 strain.</title>
        <authorList>
            <person name="Kim J.-Y."/>
            <person name="Park M.-K."/>
            <person name="Lee Y.-J."/>
            <person name="Yi H."/>
            <person name="Bahn Y.-S."/>
            <person name="Kim J.F."/>
            <person name="Lee D.-W."/>
        </authorList>
    </citation>
    <scope>NUCLEOTIDE SEQUENCE [LARGE SCALE GENOMIC DNA]</scope>
    <source>
        <strain evidence="9 10">KCCM 41400</strain>
    </source>
</reference>
<evidence type="ECO:0000256" key="2">
    <source>
        <dbReference type="ARBA" id="ARBA00022475"/>
    </source>
</evidence>
<dbReference type="RefSeq" id="WP_042233666.1">
    <property type="nucleotide sequence ID" value="NZ_JBHVVD010000001.1"/>
</dbReference>
<dbReference type="PANTHER" id="PTHR33885:SF3">
    <property type="entry name" value="PHAGE SHOCK PROTEIN C"/>
    <property type="match status" value="1"/>
</dbReference>
<dbReference type="EMBL" id="CP026520">
    <property type="protein sequence ID" value="QAV21800.1"/>
    <property type="molecule type" value="Genomic_DNA"/>
</dbReference>
<proteinExistence type="predicted"/>
<evidence type="ECO:0000256" key="5">
    <source>
        <dbReference type="ARBA" id="ARBA00023136"/>
    </source>
</evidence>
<dbReference type="Proteomes" id="UP000288943">
    <property type="component" value="Chromosome"/>
</dbReference>
<dbReference type="InterPro" id="IPR007168">
    <property type="entry name" value="Phageshock_PspC_N"/>
</dbReference>
<dbReference type="OrthoDB" id="9815286at2"/>
<accession>A0A410X5B1</accession>
<evidence type="ECO:0000256" key="6">
    <source>
        <dbReference type="SAM" id="Phobius"/>
    </source>
</evidence>
<keyword evidence="5 6" id="KW-0472">Membrane</keyword>
<dbReference type="GO" id="GO:0005886">
    <property type="term" value="C:plasma membrane"/>
    <property type="evidence" value="ECO:0007669"/>
    <property type="project" value="UniProtKB-SubCell"/>
</dbReference>
<keyword evidence="3 6" id="KW-0812">Transmembrane</keyword>
<evidence type="ECO:0000256" key="1">
    <source>
        <dbReference type="ARBA" id="ARBA00004162"/>
    </source>
</evidence>
<evidence type="ECO:0000313" key="9">
    <source>
        <dbReference type="EMBL" id="QAV21800.1"/>
    </source>
</evidence>
<keyword evidence="11" id="KW-1185">Reference proteome</keyword>
<keyword evidence="4 6" id="KW-1133">Transmembrane helix</keyword>
<gene>
    <name evidence="8" type="ORF">M5X16_26995</name>
    <name evidence="9" type="ORF">PC41400_25460</name>
</gene>
<evidence type="ECO:0000313" key="10">
    <source>
        <dbReference type="Proteomes" id="UP000288943"/>
    </source>
</evidence>
<organism evidence="9 10">
    <name type="scientific">Paenibacillus chitinolyticus</name>
    <dbReference type="NCBI Taxonomy" id="79263"/>
    <lineage>
        <taxon>Bacteria</taxon>
        <taxon>Bacillati</taxon>
        <taxon>Bacillota</taxon>
        <taxon>Bacilli</taxon>
        <taxon>Bacillales</taxon>
        <taxon>Paenibacillaceae</taxon>
        <taxon>Paenibacillus</taxon>
    </lineage>
</organism>
<protein>
    <submittedName>
        <fullName evidence="9">PspC domain-containing protein</fullName>
    </submittedName>
</protein>
<feature type="domain" description="Phage shock protein PspC N-terminal" evidence="7">
    <location>
        <begin position="3"/>
        <end position="60"/>
    </location>
</feature>
<name>A0A410X5B1_9BACL</name>